<dbReference type="PROSITE" id="PS50041">
    <property type="entry name" value="C_TYPE_LECTIN_2"/>
    <property type="match status" value="1"/>
</dbReference>
<dbReference type="OrthoDB" id="6116695at2759"/>
<feature type="domain" description="C-type lectin" evidence="2">
    <location>
        <begin position="86"/>
        <end position="204"/>
    </location>
</feature>
<dbReference type="PROSITE" id="PS00615">
    <property type="entry name" value="C_TYPE_LECTIN_1"/>
    <property type="match status" value="1"/>
</dbReference>
<dbReference type="SUPFAM" id="SSF56436">
    <property type="entry name" value="C-type lectin-like"/>
    <property type="match status" value="1"/>
</dbReference>
<dbReference type="PANTHER" id="PTHR22803">
    <property type="entry name" value="MANNOSE, PHOSPHOLIPASE, LECTIN RECEPTOR RELATED"/>
    <property type="match status" value="1"/>
</dbReference>
<dbReference type="Gene3D" id="3.10.100.10">
    <property type="entry name" value="Mannose-Binding Protein A, subunit A"/>
    <property type="match status" value="1"/>
</dbReference>
<reference evidence="3" key="1">
    <citation type="submission" date="2018-11" db="EMBL/GenBank/DDBJ databases">
        <authorList>
            <person name="Alioto T."/>
            <person name="Alioto T."/>
        </authorList>
    </citation>
    <scope>NUCLEOTIDE SEQUENCE</scope>
</reference>
<evidence type="ECO:0000313" key="4">
    <source>
        <dbReference type="Proteomes" id="UP000596742"/>
    </source>
</evidence>
<evidence type="ECO:0000256" key="1">
    <source>
        <dbReference type="ARBA" id="ARBA00023157"/>
    </source>
</evidence>
<comment type="caution">
    <text evidence="3">The sequence shown here is derived from an EMBL/GenBank/DDBJ whole genome shotgun (WGS) entry which is preliminary data.</text>
</comment>
<keyword evidence="1" id="KW-1015">Disulfide bond</keyword>
<dbReference type="EMBL" id="UYJE01000218">
    <property type="protein sequence ID" value="VDH91253.1"/>
    <property type="molecule type" value="Genomic_DNA"/>
</dbReference>
<dbReference type="AlphaFoldDB" id="A0A8B6BIC4"/>
<dbReference type="InterPro" id="IPR016187">
    <property type="entry name" value="CTDL_fold"/>
</dbReference>
<dbReference type="Proteomes" id="UP000596742">
    <property type="component" value="Unassembled WGS sequence"/>
</dbReference>
<evidence type="ECO:0000313" key="3">
    <source>
        <dbReference type="EMBL" id="VDH91253.1"/>
    </source>
</evidence>
<dbReference type="InterPro" id="IPR050111">
    <property type="entry name" value="C-type_lectin/snaclec_domain"/>
</dbReference>
<dbReference type="InterPro" id="IPR016186">
    <property type="entry name" value="C-type_lectin-like/link_sf"/>
</dbReference>
<dbReference type="CDD" id="cd00037">
    <property type="entry name" value="CLECT"/>
    <property type="match status" value="1"/>
</dbReference>
<gene>
    <name evidence="3" type="ORF">MGAL_10B062829</name>
</gene>
<evidence type="ECO:0000259" key="2">
    <source>
        <dbReference type="PROSITE" id="PS50041"/>
    </source>
</evidence>
<dbReference type="Pfam" id="PF00059">
    <property type="entry name" value="Lectin_C"/>
    <property type="match status" value="1"/>
</dbReference>
<dbReference type="SMART" id="SM00034">
    <property type="entry name" value="CLECT"/>
    <property type="match status" value="1"/>
</dbReference>
<proteinExistence type="predicted"/>
<keyword evidence="4" id="KW-1185">Reference proteome</keyword>
<dbReference type="InterPro" id="IPR018378">
    <property type="entry name" value="C-type_lectin_CS"/>
</dbReference>
<dbReference type="InterPro" id="IPR001304">
    <property type="entry name" value="C-type_lectin-like"/>
</dbReference>
<sequence>MLSRLIEVLRKPVRLARRPFRQPMIYETLCRYVGNMYLVSTLWFQKALYIQVCVGDSGDTDLTDDVNSFAVEKIANGACPNGWFSHGLSCYFYSKTSVDFADAMVFCKNIDAALVEIESDDENKFIQNSLKNITLKVPPHGYWIGLTDIEIENEWKWIESGNSASYVNWNPGQPDLRQSENCGILWYSTGFTWHDDFCSDNLAFFICEKEREV</sequence>
<protein>
    <submittedName>
        <fullName evidence="3">Collectin sub-family member 12</fullName>
    </submittedName>
</protein>
<organism evidence="3 4">
    <name type="scientific">Mytilus galloprovincialis</name>
    <name type="common">Mediterranean mussel</name>
    <dbReference type="NCBI Taxonomy" id="29158"/>
    <lineage>
        <taxon>Eukaryota</taxon>
        <taxon>Metazoa</taxon>
        <taxon>Spiralia</taxon>
        <taxon>Lophotrochozoa</taxon>
        <taxon>Mollusca</taxon>
        <taxon>Bivalvia</taxon>
        <taxon>Autobranchia</taxon>
        <taxon>Pteriomorphia</taxon>
        <taxon>Mytilida</taxon>
        <taxon>Mytiloidea</taxon>
        <taxon>Mytilidae</taxon>
        <taxon>Mytilinae</taxon>
        <taxon>Mytilus</taxon>
    </lineage>
</organism>
<name>A0A8B6BIC4_MYTGA</name>
<accession>A0A8B6BIC4</accession>